<gene>
    <name evidence="2" type="ORF">AZI85_14565</name>
</gene>
<evidence type="ECO:0000256" key="1">
    <source>
        <dbReference type="SAM" id="SignalP"/>
    </source>
</evidence>
<keyword evidence="1" id="KW-0732">Signal</keyword>
<dbReference type="EMBL" id="LUKF01000002">
    <property type="protein sequence ID" value="KYG70351.1"/>
    <property type="molecule type" value="Genomic_DNA"/>
</dbReference>
<name>A0A150WV73_BDEBC</name>
<feature type="chain" id="PRO_5007573506" description="DUF3617 domain-containing protein" evidence="1">
    <location>
        <begin position="18"/>
        <end position="137"/>
    </location>
</feature>
<proteinExistence type="predicted"/>
<accession>A0A150WV73</accession>
<evidence type="ECO:0008006" key="4">
    <source>
        <dbReference type="Google" id="ProtNLM"/>
    </source>
</evidence>
<feature type="signal peptide" evidence="1">
    <location>
        <begin position="1"/>
        <end position="17"/>
    </location>
</feature>
<evidence type="ECO:0000313" key="3">
    <source>
        <dbReference type="Proteomes" id="UP000075391"/>
    </source>
</evidence>
<comment type="caution">
    <text evidence="2">The sequence shown here is derived from an EMBL/GenBank/DDBJ whole genome shotgun (WGS) entry which is preliminary data.</text>
</comment>
<dbReference type="Proteomes" id="UP000075391">
    <property type="component" value="Unassembled WGS sequence"/>
</dbReference>
<dbReference type="Pfam" id="PF12276">
    <property type="entry name" value="DUF3617"/>
    <property type="match status" value="1"/>
</dbReference>
<dbReference type="RefSeq" id="WP_063242827.1">
    <property type="nucleotide sequence ID" value="NZ_LUKF01000002.1"/>
</dbReference>
<sequence length="137" mass="15088">MKSTIILLLLLSSTSFAQKLEPGLWKTKSVLVLNGLPLPPAEGEECISASQTKNVKETIVKELKKNDCKLDNWNLKGENLQASLSCKKNELNAKGTLRGKVTPKSYDLNGEAEGTYNVIPSQATLRLTGQWTRVCKK</sequence>
<protein>
    <recommendedName>
        <fullName evidence="4">DUF3617 domain-containing protein</fullName>
    </recommendedName>
</protein>
<organism evidence="2 3">
    <name type="scientific">Bdellovibrio bacteriovorus</name>
    <dbReference type="NCBI Taxonomy" id="959"/>
    <lineage>
        <taxon>Bacteria</taxon>
        <taxon>Pseudomonadati</taxon>
        <taxon>Bdellovibrionota</taxon>
        <taxon>Bdellovibrionia</taxon>
        <taxon>Bdellovibrionales</taxon>
        <taxon>Pseudobdellovibrionaceae</taxon>
        <taxon>Bdellovibrio</taxon>
    </lineage>
</organism>
<dbReference type="OrthoDB" id="5294798at2"/>
<reference evidence="2 3" key="1">
    <citation type="submission" date="2016-03" db="EMBL/GenBank/DDBJ databases">
        <authorList>
            <person name="Ploux O."/>
        </authorList>
    </citation>
    <scope>NUCLEOTIDE SEQUENCE [LARGE SCALE GENOMIC DNA]</scope>
    <source>
        <strain evidence="2 3">BER2</strain>
    </source>
</reference>
<evidence type="ECO:0000313" key="2">
    <source>
        <dbReference type="EMBL" id="KYG70351.1"/>
    </source>
</evidence>
<dbReference type="InterPro" id="IPR022061">
    <property type="entry name" value="DUF3617"/>
</dbReference>
<dbReference type="AlphaFoldDB" id="A0A150WV73"/>